<evidence type="ECO:0000256" key="3">
    <source>
        <dbReference type="ARBA" id="ARBA00022980"/>
    </source>
</evidence>
<dbReference type="Proteomes" id="UP001151699">
    <property type="component" value="Unassembled WGS sequence"/>
</dbReference>
<dbReference type="PANTHER" id="PTHR13274:SF2">
    <property type="entry name" value="SMALL RIBOSOMAL SUBUNIT PROTEIN MS25"/>
    <property type="match status" value="1"/>
</dbReference>
<dbReference type="EMBL" id="WJQU01002351">
    <property type="protein sequence ID" value="KAJ6632969.1"/>
    <property type="molecule type" value="Genomic_DNA"/>
</dbReference>
<protein>
    <recommendedName>
        <fullName evidence="6">Small ribosomal subunit protein mS25</fullName>
    </recommendedName>
    <alternativeName>
        <fullName evidence="7">28S ribosomal protein S25, mitochondrial</fullName>
    </alternativeName>
</protein>
<accession>A0A9Q0MMR8</accession>
<evidence type="ECO:0000313" key="10">
    <source>
        <dbReference type="Proteomes" id="UP001151699"/>
    </source>
</evidence>
<dbReference type="InterPro" id="IPR036249">
    <property type="entry name" value="Thioredoxin-like_sf"/>
</dbReference>
<keyword evidence="5" id="KW-0687">Ribonucleoprotein</keyword>
<evidence type="ECO:0000256" key="7">
    <source>
        <dbReference type="ARBA" id="ARBA00035369"/>
    </source>
</evidence>
<dbReference type="GO" id="GO:0003735">
    <property type="term" value="F:structural constituent of ribosome"/>
    <property type="evidence" value="ECO:0007669"/>
    <property type="project" value="InterPro"/>
</dbReference>
<comment type="similarity">
    <text evidence="2">Belongs to the mitochondrion-specific ribosomal protein mS25 family.</text>
</comment>
<evidence type="ECO:0000313" key="9">
    <source>
        <dbReference type="EMBL" id="KAJ6632969.1"/>
    </source>
</evidence>
<evidence type="ECO:0000256" key="1">
    <source>
        <dbReference type="ARBA" id="ARBA00004173"/>
    </source>
</evidence>
<evidence type="ECO:0000256" key="2">
    <source>
        <dbReference type="ARBA" id="ARBA00008046"/>
    </source>
</evidence>
<dbReference type="FunFam" id="3.40.30.10:FF:000247">
    <property type="entry name" value="28S ribosomal protein S25, mitochondrial"/>
    <property type="match status" value="1"/>
</dbReference>
<evidence type="ECO:0000256" key="6">
    <source>
        <dbReference type="ARBA" id="ARBA00035139"/>
    </source>
</evidence>
<dbReference type="Pfam" id="PF05047">
    <property type="entry name" value="L51_S25_CI-B8"/>
    <property type="match status" value="1"/>
</dbReference>
<evidence type="ECO:0000259" key="8">
    <source>
        <dbReference type="SMART" id="SM00916"/>
    </source>
</evidence>
<dbReference type="InterPro" id="IPR040049">
    <property type="entry name" value="Ribosomal_mS25/mL61"/>
</dbReference>
<proteinExistence type="inferred from homology"/>
<dbReference type="SMART" id="SM00916">
    <property type="entry name" value="L51_S25_CI-B8"/>
    <property type="match status" value="1"/>
</dbReference>
<sequence>MGFMIGRAPIRRTIQYLKSGKLVLKENVKIFCVNYNTYGDHHDGARNYVFWNIPQVQYKNPTVQVVTLKNMTPSPFIRCYFANGEEMIIDIDSKNNDEIENHLIAVVGKSEQTLAAEALAAEKKDNPANIGVECDRHCICELPGQVPCPGIVPLPNSM</sequence>
<name>A0A9Q0MMR8_9DIPT</name>
<dbReference type="InterPro" id="IPR007741">
    <property type="entry name" value="Ribosomal_mL43/mS25/NADH_DH"/>
</dbReference>
<evidence type="ECO:0000256" key="4">
    <source>
        <dbReference type="ARBA" id="ARBA00023128"/>
    </source>
</evidence>
<keyword evidence="10" id="KW-1185">Reference proteome</keyword>
<dbReference type="SUPFAM" id="SSF52833">
    <property type="entry name" value="Thioredoxin-like"/>
    <property type="match status" value="1"/>
</dbReference>
<evidence type="ECO:0000256" key="5">
    <source>
        <dbReference type="ARBA" id="ARBA00023274"/>
    </source>
</evidence>
<organism evidence="9 10">
    <name type="scientific">Pseudolycoriella hygida</name>
    <dbReference type="NCBI Taxonomy" id="35572"/>
    <lineage>
        <taxon>Eukaryota</taxon>
        <taxon>Metazoa</taxon>
        <taxon>Ecdysozoa</taxon>
        <taxon>Arthropoda</taxon>
        <taxon>Hexapoda</taxon>
        <taxon>Insecta</taxon>
        <taxon>Pterygota</taxon>
        <taxon>Neoptera</taxon>
        <taxon>Endopterygota</taxon>
        <taxon>Diptera</taxon>
        <taxon>Nematocera</taxon>
        <taxon>Sciaroidea</taxon>
        <taxon>Sciaridae</taxon>
        <taxon>Pseudolycoriella</taxon>
    </lineage>
</organism>
<dbReference type="AlphaFoldDB" id="A0A9Q0MMR8"/>
<reference evidence="9" key="1">
    <citation type="submission" date="2022-07" db="EMBL/GenBank/DDBJ databases">
        <authorList>
            <person name="Trinca V."/>
            <person name="Uliana J.V.C."/>
            <person name="Torres T.T."/>
            <person name="Ward R.J."/>
            <person name="Monesi N."/>
        </authorList>
    </citation>
    <scope>NUCLEOTIDE SEQUENCE</scope>
    <source>
        <strain evidence="9">HSMRA1968</strain>
        <tissue evidence="9">Whole embryos</tissue>
    </source>
</reference>
<keyword evidence="3 9" id="KW-0689">Ribosomal protein</keyword>
<dbReference type="GO" id="GO:0005840">
    <property type="term" value="C:ribosome"/>
    <property type="evidence" value="ECO:0007669"/>
    <property type="project" value="UniProtKB-KW"/>
</dbReference>
<dbReference type="GO" id="GO:1990904">
    <property type="term" value="C:ribonucleoprotein complex"/>
    <property type="evidence" value="ECO:0007669"/>
    <property type="project" value="UniProtKB-KW"/>
</dbReference>
<dbReference type="GO" id="GO:0005739">
    <property type="term" value="C:mitochondrion"/>
    <property type="evidence" value="ECO:0007669"/>
    <property type="project" value="UniProtKB-SubCell"/>
</dbReference>
<comment type="caution">
    <text evidence="9">The sequence shown here is derived from an EMBL/GenBank/DDBJ whole genome shotgun (WGS) entry which is preliminary data.</text>
</comment>
<feature type="domain" description="Ribosomal protein/NADH dehydrogenase" evidence="8">
    <location>
        <begin position="37"/>
        <end position="110"/>
    </location>
</feature>
<dbReference type="OrthoDB" id="5919182at2759"/>
<comment type="subcellular location">
    <subcellularLocation>
        <location evidence="1">Mitochondrion</location>
    </subcellularLocation>
</comment>
<dbReference type="Gene3D" id="3.40.30.10">
    <property type="entry name" value="Glutaredoxin"/>
    <property type="match status" value="1"/>
</dbReference>
<feature type="non-terminal residue" evidence="9">
    <location>
        <position position="158"/>
    </location>
</feature>
<keyword evidence="4" id="KW-0496">Mitochondrion</keyword>
<dbReference type="PANTHER" id="PTHR13274">
    <property type="entry name" value="MITOCHONDRIAL RIBOSOMAL PROTEIN S25"/>
    <property type="match status" value="1"/>
</dbReference>
<gene>
    <name evidence="9" type="primary">mRpS25</name>
    <name evidence="9" type="ORF">Bhyg_16030</name>
</gene>